<name>A0A4Y3R4R3_STRCI</name>
<dbReference type="Pfam" id="PF00528">
    <property type="entry name" value="BPD_transp_1"/>
    <property type="match status" value="2"/>
</dbReference>
<feature type="transmembrane region" description="Helical" evidence="7">
    <location>
        <begin position="519"/>
        <end position="538"/>
    </location>
</feature>
<evidence type="ECO:0000256" key="3">
    <source>
        <dbReference type="ARBA" id="ARBA00022475"/>
    </source>
</evidence>
<evidence type="ECO:0000256" key="7">
    <source>
        <dbReference type="RuleBase" id="RU363032"/>
    </source>
</evidence>
<dbReference type="SUPFAM" id="SSF161098">
    <property type="entry name" value="MetI-like"/>
    <property type="match status" value="2"/>
</dbReference>
<dbReference type="RefSeq" id="WP_371863989.1">
    <property type="nucleotide sequence ID" value="NZ_BJMM01000035.1"/>
</dbReference>
<keyword evidence="3" id="KW-1003">Cell membrane</keyword>
<organism evidence="10 11">
    <name type="scientific">Streptomyces cacaoi</name>
    <dbReference type="NCBI Taxonomy" id="1898"/>
    <lineage>
        <taxon>Bacteria</taxon>
        <taxon>Bacillati</taxon>
        <taxon>Actinomycetota</taxon>
        <taxon>Actinomycetes</taxon>
        <taxon>Kitasatosporales</taxon>
        <taxon>Streptomycetaceae</taxon>
        <taxon>Streptomyces</taxon>
    </lineage>
</organism>
<evidence type="ECO:0000256" key="1">
    <source>
        <dbReference type="ARBA" id="ARBA00004651"/>
    </source>
</evidence>
<feature type="transmembrane region" description="Helical" evidence="7">
    <location>
        <begin position="12"/>
        <end position="35"/>
    </location>
</feature>
<dbReference type="Gene3D" id="1.10.3720.10">
    <property type="entry name" value="MetI-like"/>
    <property type="match status" value="2"/>
</dbReference>
<keyword evidence="4 7" id="KW-0812">Transmembrane</keyword>
<dbReference type="InterPro" id="IPR000515">
    <property type="entry name" value="MetI-like"/>
</dbReference>
<dbReference type="PANTHER" id="PTHR43386:SF1">
    <property type="entry name" value="D,D-DIPEPTIDE TRANSPORT SYSTEM PERMEASE PROTEIN DDPC-RELATED"/>
    <property type="match status" value="1"/>
</dbReference>
<sequence>MSARTRTAARPGAGAAGRVLAAAGVLLVVGLLPWLTRTDPARTILHARYADREPTPSALAAIRAQTGLDDGPWQLLGRWLSGLVRGDFGTSWVSGEAVGPRVLPALGVSLTLMGVSLAVALLLAAALGARTLRAGARGTLARSGRTGSMLVGALLAALPEFLLAAVLATVLAVQLGWFPAMGWGAPADAVLPGLAMGVPAGALLGRLLDDALPGAFAEPWVRTAAARGLPPRRIARHALRRVLPSLLPQCGFVVVGLTGGAVAVETLFSVPGLGGTALDAALAQDLPVLQASVLLLLLLGLAAGLAVRALRRLCLGPALDAHALPAPSAPAARRTRGLLGWALALAVLLAVVLVAGLLRDPLHVDTAARLAAPSGAHPLGTDALGRDVLARLGHGAARTVLTAVAVAAVTLVVGVLLGVLTRWTEGLREVVNALPPILSGLVVAGIAGPGALGAAFAVAVVGWAPLAAHTAALFEQERASAHLRGAVALGAGRWHLLRRHVLPGVLPPVVRHAVLRIPALALALASLGFLGLGVGAPAPEWGRMLSENMPYAERAPWAVLGPAAALGLVGVLAVVLGALASGSRGSGSVSRGARSVARGERSVARGARAVSSGAGSVSSGSGSGSRGERSLSRAERSGRRVGGTP</sequence>
<dbReference type="InterPro" id="IPR035906">
    <property type="entry name" value="MetI-like_sf"/>
</dbReference>
<dbReference type="PROSITE" id="PS50928">
    <property type="entry name" value="ABC_TM1"/>
    <property type="match status" value="2"/>
</dbReference>
<feature type="transmembrane region" description="Helical" evidence="7">
    <location>
        <begin position="102"/>
        <end position="129"/>
    </location>
</feature>
<feature type="transmembrane region" description="Helical" evidence="7">
    <location>
        <begin position="246"/>
        <end position="268"/>
    </location>
</feature>
<dbReference type="InterPro" id="IPR050366">
    <property type="entry name" value="BP-dependent_transpt_permease"/>
</dbReference>
<keyword evidence="6 7" id="KW-0472">Membrane</keyword>
<feature type="transmembrane region" description="Helical" evidence="7">
    <location>
        <begin position="189"/>
        <end position="208"/>
    </location>
</feature>
<feature type="transmembrane region" description="Helical" evidence="7">
    <location>
        <begin position="150"/>
        <end position="177"/>
    </location>
</feature>
<dbReference type="EMBL" id="BJMM01000035">
    <property type="protein sequence ID" value="GEB52706.1"/>
    <property type="molecule type" value="Genomic_DNA"/>
</dbReference>
<feature type="domain" description="ABC transmembrane type-1" evidence="9">
    <location>
        <begin position="392"/>
        <end position="581"/>
    </location>
</feature>
<evidence type="ECO:0000256" key="5">
    <source>
        <dbReference type="ARBA" id="ARBA00022989"/>
    </source>
</evidence>
<feature type="compositionally biased region" description="Low complexity" evidence="8">
    <location>
        <begin position="582"/>
        <end position="596"/>
    </location>
</feature>
<evidence type="ECO:0000256" key="6">
    <source>
        <dbReference type="ARBA" id="ARBA00023136"/>
    </source>
</evidence>
<proteinExistence type="inferred from homology"/>
<dbReference type="Proteomes" id="UP000319210">
    <property type="component" value="Unassembled WGS sequence"/>
</dbReference>
<evidence type="ECO:0000313" key="10">
    <source>
        <dbReference type="EMBL" id="GEB52706.1"/>
    </source>
</evidence>
<gene>
    <name evidence="10" type="ORF">SCA03_52570</name>
</gene>
<reference evidence="10 11" key="1">
    <citation type="submission" date="2019-06" db="EMBL/GenBank/DDBJ databases">
        <title>Whole genome shotgun sequence of Streptomyces cacaoi subsp. cacaoi NBRC 12748.</title>
        <authorList>
            <person name="Hosoyama A."/>
            <person name="Uohara A."/>
            <person name="Ohji S."/>
            <person name="Ichikawa N."/>
        </authorList>
    </citation>
    <scope>NUCLEOTIDE SEQUENCE [LARGE SCALE GENOMIC DNA]</scope>
    <source>
        <strain evidence="10 11">NBRC 12748</strain>
    </source>
</reference>
<feature type="domain" description="ABC transmembrane type-1" evidence="9">
    <location>
        <begin position="106"/>
        <end position="307"/>
    </location>
</feature>
<dbReference type="GO" id="GO:0005886">
    <property type="term" value="C:plasma membrane"/>
    <property type="evidence" value="ECO:0007669"/>
    <property type="project" value="UniProtKB-SubCell"/>
</dbReference>
<dbReference type="PANTHER" id="PTHR43386">
    <property type="entry name" value="OLIGOPEPTIDE TRANSPORT SYSTEM PERMEASE PROTEIN APPC"/>
    <property type="match status" value="1"/>
</dbReference>
<feature type="compositionally biased region" description="Basic and acidic residues" evidence="8">
    <location>
        <begin position="626"/>
        <end position="638"/>
    </location>
</feature>
<feature type="transmembrane region" description="Helical" evidence="7">
    <location>
        <begin position="288"/>
        <end position="307"/>
    </location>
</feature>
<feature type="transmembrane region" description="Helical" evidence="7">
    <location>
        <begin position="396"/>
        <end position="418"/>
    </location>
</feature>
<feature type="transmembrane region" description="Helical" evidence="7">
    <location>
        <begin position="558"/>
        <end position="581"/>
    </location>
</feature>
<comment type="similarity">
    <text evidence="7">Belongs to the binding-protein-dependent transport system permease family.</text>
</comment>
<evidence type="ECO:0000256" key="8">
    <source>
        <dbReference type="SAM" id="MobiDB-lite"/>
    </source>
</evidence>
<keyword evidence="11" id="KW-1185">Reference proteome</keyword>
<feature type="region of interest" description="Disordered" evidence="8">
    <location>
        <begin position="582"/>
        <end position="645"/>
    </location>
</feature>
<keyword evidence="2 7" id="KW-0813">Transport</keyword>
<evidence type="ECO:0000256" key="4">
    <source>
        <dbReference type="ARBA" id="ARBA00022692"/>
    </source>
</evidence>
<keyword evidence="5 7" id="KW-1133">Transmembrane helix</keyword>
<feature type="compositionally biased region" description="Low complexity" evidence="8">
    <location>
        <begin position="604"/>
        <end position="620"/>
    </location>
</feature>
<comment type="subcellular location">
    <subcellularLocation>
        <location evidence="1 7">Cell membrane</location>
        <topology evidence="1 7">Multi-pass membrane protein</topology>
    </subcellularLocation>
</comment>
<evidence type="ECO:0000259" key="9">
    <source>
        <dbReference type="PROSITE" id="PS50928"/>
    </source>
</evidence>
<feature type="transmembrane region" description="Helical" evidence="7">
    <location>
        <begin position="338"/>
        <end position="358"/>
    </location>
</feature>
<dbReference type="AlphaFoldDB" id="A0A4Y3R4R3"/>
<accession>A0A4Y3R4R3</accession>
<evidence type="ECO:0000256" key="2">
    <source>
        <dbReference type="ARBA" id="ARBA00022448"/>
    </source>
</evidence>
<dbReference type="GO" id="GO:0055085">
    <property type="term" value="P:transmembrane transport"/>
    <property type="evidence" value="ECO:0007669"/>
    <property type="project" value="InterPro"/>
</dbReference>
<comment type="caution">
    <text evidence="10">The sequence shown here is derived from an EMBL/GenBank/DDBJ whole genome shotgun (WGS) entry which is preliminary data.</text>
</comment>
<protein>
    <submittedName>
        <fullName evidence="10">ABC transporter permease</fullName>
    </submittedName>
</protein>
<evidence type="ECO:0000313" key="11">
    <source>
        <dbReference type="Proteomes" id="UP000319210"/>
    </source>
</evidence>
<dbReference type="CDD" id="cd06261">
    <property type="entry name" value="TM_PBP2"/>
    <property type="match status" value="1"/>
</dbReference>